<name>A0ABP0TDB0_9BRYO</name>
<sequence>MKCGQGRKALELFQQMQQEGVRQDSVTFVAVLNTFGSVVAIEEGRSAHEQIIQSGWDSNAFVGNCLVDMYTKCGSMEQAWRVFNKMPSRDVVSWNAILG</sequence>
<accession>A0ABP0TDB0</accession>
<proteinExistence type="predicted"/>
<evidence type="ECO:0000313" key="3">
    <source>
        <dbReference type="EMBL" id="CAK9193660.1"/>
    </source>
</evidence>
<dbReference type="InterPro" id="IPR002885">
    <property type="entry name" value="PPR_rpt"/>
</dbReference>
<evidence type="ECO:0000256" key="1">
    <source>
        <dbReference type="ARBA" id="ARBA00022737"/>
    </source>
</evidence>
<dbReference type="PANTHER" id="PTHR47926:SF455">
    <property type="entry name" value="PENTACOTRIPEPTIDE-REPEAT REGION OF PRORP DOMAIN-CONTAINING PROTEIN"/>
    <property type="match status" value="1"/>
</dbReference>
<dbReference type="InterPro" id="IPR046960">
    <property type="entry name" value="PPR_At4g14850-like_plant"/>
</dbReference>
<feature type="repeat" description="PPR" evidence="2">
    <location>
        <begin position="59"/>
        <end position="93"/>
    </location>
</feature>
<dbReference type="Gene3D" id="1.25.40.10">
    <property type="entry name" value="Tetratricopeptide repeat domain"/>
    <property type="match status" value="1"/>
</dbReference>
<gene>
    <name evidence="3" type="ORF">CSSPTR1EN2_LOCUS2137</name>
</gene>
<dbReference type="InterPro" id="IPR011990">
    <property type="entry name" value="TPR-like_helical_dom_sf"/>
</dbReference>
<evidence type="ECO:0000313" key="4">
    <source>
        <dbReference type="Proteomes" id="UP001497512"/>
    </source>
</evidence>
<keyword evidence="1" id="KW-0677">Repeat</keyword>
<keyword evidence="4" id="KW-1185">Reference proteome</keyword>
<evidence type="ECO:0008006" key="5">
    <source>
        <dbReference type="Google" id="ProtNLM"/>
    </source>
</evidence>
<dbReference type="NCBIfam" id="TIGR00756">
    <property type="entry name" value="PPR"/>
    <property type="match status" value="2"/>
</dbReference>
<dbReference type="PANTHER" id="PTHR47926">
    <property type="entry name" value="PENTATRICOPEPTIDE REPEAT-CONTAINING PROTEIN"/>
    <property type="match status" value="1"/>
</dbReference>
<dbReference type="Proteomes" id="UP001497512">
    <property type="component" value="Chromosome 10"/>
</dbReference>
<dbReference type="EMBL" id="OZ019902">
    <property type="protein sequence ID" value="CAK9193660.1"/>
    <property type="molecule type" value="Genomic_DNA"/>
</dbReference>
<reference evidence="3" key="1">
    <citation type="submission" date="2024-02" db="EMBL/GenBank/DDBJ databases">
        <authorList>
            <consortium name="ELIXIR-Norway"/>
            <consortium name="Elixir Norway"/>
        </authorList>
    </citation>
    <scope>NUCLEOTIDE SEQUENCE</scope>
</reference>
<protein>
    <recommendedName>
        <fullName evidence="5">Pentatricopeptide repeat-containing protein</fullName>
    </recommendedName>
</protein>
<evidence type="ECO:0000256" key="2">
    <source>
        <dbReference type="PROSITE-ProRule" id="PRU00708"/>
    </source>
</evidence>
<dbReference type="PROSITE" id="PS51375">
    <property type="entry name" value="PPR"/>
    <property type="match status" value="1"/>
</dbReference>
<organism evidence="3 4">
    <name type="scientific">Sphagnum troendelagicum</name>
    <dbReference type="NCBI Taxonomy" id="128251"/>
    <lineage>
        <taxon>Eukaryota</taxon>
        <taxon>Viridiplantae</taxon>
        <taxon>Streptophyta</taxon>
        <taxon>Embryophyta</taxon>
        <taxon>Bryophyta</taxon>
        <taxon>Sphagnophytina</taxon>
        <taxon>Sphagnopsida</taxon>
        <taxon>Sphagnales</taxon>
        <taxon>Sphagnaceae</taxon>
        <taxon>Sphagnum</taxon>
    </lineage>
</organism>
<dbReference type="Pfam" id="PF01535">
    <property type="entry name" value="PPR"/>
    <property type="match status" value="2"/>
</dbReference>